<keyword evidence="3" id="KW-0132">Cell division</keyword>
<keyword evidence="5" id="KW-0131">Cell cycle</keyword>
<dbReference type="InterPro" id="IPR006671">
    <property type="entry name" value="Cyclin_N"/>
</dbReference>
<dbReference type="AlphaFoldDB" id="A0A072V137"/>
<dbReference type="PANTHER" id="PTHR10177">
    <property type="entry name" value="CYCLINS"/>
    <property type="match status" value="1"/>
</dbReference>
<dbReference type="ExpressionAtlas" id="A0A072V137">
    <property type="expression patterns" value="differential"/>
</dbReference>
<dbReference type="EMBL" id="CM001219">
    <property type="protein sequence ID" value="KEH35734.1"/>
    <property type="molecule type" value="Genomic_DNA"/>
</dbReference>
<evidence type="ECO:0000313" key="11">
    <source>
        <dbReference type="Proteomes" id="UP000002051"/>
    </source>
</evidence>
<feature type="domain" description="Cyclin C-terminal" evidence="8">
    <location>
        <begin position="170"/>
        <end position="295"/>
    </location>
</feature>
<evidence type="ECO:0000256" key="1">
    <source>
        <dbReference type="ARBA" id="ARBA00009065"/>
    </source>
</evidence>
<feature type="region of interest" description="Disordered" evidence="7">
    <location>
        <begin position="301"/>
        <end position="333"/>
    </location>
</feature>
<dbReference type="FunFam" id="1.10.472.10:FF:000040">
    <property type="entry name" value="D6-type cyclin"/>
    <property type="match status" value="1"/>
</dbReference>
<dbReference type="CDD" id="cd20544">
    <property type="entry name" value="CYCLIN_AtCycD-like_rpt2"/>
    <property type="match status" value="1"/>
</dbReference>
<dbReference type="EnsemblPlants" id="KEH35734">
    <property type="protein sequence ID" value="KEH35734"/>
    <property type="gene ID" value="MTR_3g100710"/>
</dbReference>
<dbReference type="InterPro" id="IPR039361">
    <property type="entry name" value="Cyclin"/>
</dbReference>
<reference evidence="9 11" key="2">
    <citation type="journal article" date="2014" name="BMC Genomics">
        <title>An improved genome release (version Mt4.0) for the model legume Medicago truncatula.</title>
        <authorList>
            <person name="Tang H."/>
            <person name="Krishnakumar V."/>
            <person name="Bidwell S."/>
            <person name="Rosen B."/>
            <person name="Chan A."/>
            <person name="Zhou S."/>
            <person name="Gentzbittel L."/>
            <person name="Childs K.L."/>
            <person name="Yandell M."/>
            <person name="Gundlach H."/>
            <person name="Mayer K.F."/>
            <person name="Schwartz D.C."/>
            <person name="Town C.D."/>
        </authorList>
    </citation>
    <scope>GENOME REANNOTATION</scope>
    <source>
        <strain evidence="9">A17</strain>
        <strain evidence="10 11">cv. Jemalong A17</strain>
    </source>
</reference>
<keyword evidence="11" id="KW-1185">Reference proteome</keyword>
<dbReference type="InterPro" id="IPR036915">
    <property type="entry name" value="Cyclin-like_sf"/>
</dbReference>
<name>A0A072V137_MEDTR</name>
<dbReference type="Pfam" id="PF00134">
    <property type="entry name" value="Cyclin_N"/>
    <property type="match status" value="1"/>
</dbReference>
<dbReference type="GO" id="GO:0051301">
    <property type="term" value="P:cell division"/>
    <property type="evidence" value="ECO:0007669"/>
    <property type="project" value="UniProtKB-KW"/>
</dbReference>
<reference evidence="9 11" key="1">
    <citation type="journal article" date="2011" name="Nature">
        <title>The Medicago genome provides insight into the evolution of rhizobial symbioses.</title>
        <authorList>
            <person name="Young N.D."/>
            <person name="Debelle F."/>
            <person name="Oldroyd G.E."/>
            <person name="Geurts R."/>
            <person name="Cannon S.B."/>
            <person name="Udvardi M.K."/>
            <person name="Benedito V.A."/>
            <person name="Mayer K.F."/>
            <person name="Gouzy J."/>
            <person name="Schoof H."/>
            <person name="Van de Peer Y."/>
            <person name="Proost S."/>
            <person name="Cook D.R."/>
            <person name="Meyers B.C."/>
            <person name="Spannagl M."/>
            <person name="Cheung F."/>
            <person name="De Mita S."/>
            <person name="Krishnakumar V."/>
            <person name="Gundlach H."/>
            <person name="Zhou S."/>
            <person name="Mudge J."/>
            <person name="Bharti A.K."/>
            <person name="Murray J.D."/>
            <person name="Naoumkina M.A."/>
            <person name="Rosen B."/>
            <person name="Silverstein K.A."/>
            <person name="Tang H."/>
            <person name="Rombauts S."/>
            <person name="Zhao P.X."/>
            <person name="Zhou P."/>
            <person name="Barbe V."/>
            <person name="Bardou P."/>
            <person name="Bechner M."/>
            <person name="Bellec A."/>
            <person name="Berger A."/>
            <person name="Berges H."/>
            <person name="Bidwell S."/>
            <person name="Bisseling T."/>
            <person name="Choisne N."/>
            <person name="Couloux A."/>
            <person name="Denny R."/>
            <person name="Deshpande S."/>
            <person name="Dai X."/>
            <person name="Doyle J.J."/>
            <person name="Dudez A.M."/>
            <person name="Farmer A.D."/>
            <person name="Fouteau S."/>
            <person name="Franken C."/>
            <person name="Gibelin C."/>
            <person name="Gish J."/>
            <person name="Goldstein S."/>
            <person name="Gonzalez A.J."/>
            <person name="Green P.J."/>
            <person name="Hallab A."/>
            <person name="Hartog M."/>
            <person name="Hua A."/>
            <person name="Humphray S.J."/>
            <person name="Jeong D.H."/>
            <person name="Jing Y."/>
            <person name="Jocker A."/>
            <person name="Kenton S.M."/>
            <person name="Kim D.J."/>
            <person name="Klee K."/>
            <person name="Lai H."/>
            <person name="Lang C."/>
            <person name="Lin S."/>
            <person name="Macmil S.L."/>
            <person name="Magdelenat G."/>
            <person name="Matthews L."/>
            <person name="McCorrison J."/>
            <person name="Monaghan E.L."/>
            <person name="Mun J.H."/>
            <person name="Najar F.Z."/>
            <person name="Nicholson C."/>
            <person name="Noirot C."/>
            <person name="O'Bleness M."/>
            <person name="Paule C.R."/>
            <person name="Poulain J."/>
            <person name="Prion F."/>
            <person name="Qin B."/>
            <person name="Qu C."/>
            <person name="Retzel E.F."/>
            <person name="Riddle C."/>
            <person name="Sallet E."/>
            <person name="Samain S."/>
            <person name="Samson N."/>
            <person name="Sanders I."/>
            <person name="Saurat O."/>
            <person name="Scarpelli C."/>
            <person name="Schiex T."/>
            <person name="Segurens B."/>
            <person name="Severin A.J."/>
            <person name="Sherrier D.J."/>
            <person name="Shi R."/>
            <person name="Sims S."/>
            <person name="Singer S.R."/>
            <person name="Sinharoy S."/>
            <person name="Sterck L."/>
            <person name="Viollet A."/>
            <person name="Wang B.B."/>
            <person name="Wang K."/>
            <person name="Wang M."/>
            <person name="Wang X."/>
            <person name="Warfsmann J."/>
            <person name="Weissenbach J."/>
            <person name="White D.D."/>
            <person name="White J.D."/>
            <person name="Wiley G.B."/>
            <person name="Wincker P."/>
            <person name="Xing Y."/>
            <person name="Yang L."/>
            <person name="Yao Z."/>
            <person name="Ying F."/>
            <person name="Zhai J."/>
            <person name="Zhou L."/>
            <person name="Zuber A."/>
            <person name="Denarie J."/>
            <person name="Dixon R.A."/>
            <person name="May G.D."/>
            <person name="Schwartz D.C."/>
            <person name="Rogers J."/>
            <person name="Quetier F."/>
            <person name="Town C.D."/>
            <person name="Roe B.A."/>
        </authorList>
    </citation>
    <scope>NUCLEOTIDE SEQUENCE [LARGE SCALE GENOMIC DNA]</scope>
    <source>
        <strain evidence="9">A17</strain>
        <strain evidence="10 11">cv. Jemalong A17</strain>
    </source>
</reference>
<comment type="similarity">
    <text evidence="1">Belongs to the cyclin family. Cyclin D subfamily.</text>
</comment>
<dbReference type="SMART" id="SM01332">
    <property type="entry name" value="Cyclin_C"/>
    <property type="match status" value="1"/>
</dbReference>
<dbReference type="Pfam" id="PF02984">
    <property type="entry name" value="Cyclin_C"/>
    <property type="match status" value="1"/>
</dbReference>
<evidence type="ECO:0000256" key="2">
    <source>
        <dbReference type="ARBA" id="ARBA00011177"/>
    </source>
</evidence>
<proteinExistence type="inferred from homology"/>
<dbReference type="SUPFAM" id="SSF47954">
    <property type="entry name" value="Cyclin-like"/>
    <property type="match status" value="2"/>
</dbReference>
<evidence type="ECO:0000256" key="3">
    <source>
        <dbReference type="ARBA" id="ARBA00022618"/>
    </source>
</evidence>
<evidence type="ECO:0000256" key="6">
    <source>
        <dbReference type="ARBA" id="ARBA00032263"/>
    </source>
</evidence>
<protein>
    <recommendedName>
        <fullName evidence="6">B-like cyclin</fullName>
    </recommendedName>
</protein>
<comment type="subunit">
    <text evidence="2">Interacts with the CDC2 protein kinase to form a serine/threonine kinase holoenzyme complex also known as maturation promoting factor (MPF). The cyclin subunit imparts substrate specificity to the complex.</text>
</comment>
<sequence>MAPSFDCVSSLLCTEEDSSVFDDAEYGGGGSVEVYGDSWRPRNDHQMTQQRYDGVPDELPLQSEECLVLMLEKECQQWPGADYLNKLRFGDLDFEARNEVIDWIQKKGRAWTMQLLAVACLSLAAKVEETAVPQPLDLQIGESKFVFEAKTIQRMELLVLSTLKWRMQAITPFSFIECFLSKIKDDDKSSLSSSISRSTQLISSTIKGLDFLEFKPSEIAAAVATCVVGETQAIDSSKSISTLIQYVEKGRLLKCVGKVQEMSLNSVFTGKDSSASSVPSVPQSPMGVLDTLCFSYKSDDTNAGGGGSCSSSHSSSPDAKRRKLNKTCGSELL</sequence>
<keyword evidence="4" id="KW-0195">Cyclin</keyword>
<dbReference type="Gene3D" id="1.10.472.10">
    <property type="entry name" value="Cyclin-like"/>
    <property type="match status" value="2"/>
</dbReference>
<dbReference type="InterPro" id="IPR004367">
    <property type="entry name" value="Cyclin_C-dom"/>
</dbReference>
<gene>
    <name evidence="10" type="primary">11420885</name>
    <name evidence="9" type="ordered locus">MTR_3g100710</name>
</gene>
<evidence type="ECO:0000313" key="9">
    <source>
        <dbReference type="EMBL" id="KEH35734.1"/>
    </source>
</evidence>
<evidence type="ECO:0000256" key="7">
    <source>
        <dbReference type="SAM" id="MobiDB-lite"/>
    </source>
</evidence>
<evidence type="ECO:0000256" key="5">
    <source>
        <dbReference type="ARBA" id="ARBA00023306"/>
    </source>
</evidence>
<evidence type="ECO:0000259" key="8">
    <source>
        <dbReference type="SMART" id="SM01332"/>
    </source>
</evidence>
<dbReference type="Proteomes" id="UP000002051">
    <property type="component" value="Chromosome 3"/>
</dbReference>
<dbReference type="OrthoDB" id="5590282at2759"/>
<reference evidence="10" key="3">
    <citation type="submission" date="2015-04" db="UniProtKB">
        <authorList>
            <consortium name="EnsemblPlants"/>
        </authorList>
    </citation>
    <scope>IDENTIFICATION</scope>
    <source>
        <strain evidence="10">cv. Jemalong A17</strain>
    </source>
</reference>
<accession>A0A072V137</accession>
<evidence type="ECO:0000256" key="4">
    <source>
        <dbReference type="ARBA" id="ARBA00023127"/>
    </source>
</evidence>
<organism evidence="9 11">
    <name type="scientific">Medicago truncatula</name>
    <name type="common">Barrel medic</name>
    <name type="synonym">Medicago tribuloides</name>
    <dbReference type="NCBI Taxonomy" id="3880"/>
    <lineage>
        <taxon>Eukaryota</taxon>
        <taxon>Viridiplantae</taxon>
        <taxon>Streptophyta</taxon>
        <taxon>Embryophyta</taxon>
        <taxon>Tracheophyta</taxon>
        <taxon>Spermatophyta</taxon>
        <taxon>Magnoliopsida</taxon>
        <taxon>eudicotyledons</taxon>
        <taxon>Gunneridae</taxon>
        <taxon>Pentapetalae</taxon>
        <taxon>rosids</taxon>
        <taxon>fabids</taxon>
        <taxon>Fabales</taxon>
        <taxon>Fabaceae</taxon>
        <taxon>Papilionoideae</taxon>
        <taxon>50 kb inversion clade</taxon>
        <taxon>NPAAA clade</taxon>
        <taxon>Hologalegina</taxon>
        <taxon>IRL clade</taxon>
        <taxon>Trifolieae</taxon>
        <taxon>Medicago</taxon>
    </lineage>
</organism>
<evidence type="ECO:0000313" key="10">
    <source>
        <dbReference type="EnsemblPlants" id="KEH35734"/>
    </source>
</evidence>